<dbReference type="InterPro" id="IPR001509">
    <property type="entry name" value="Epimerase_deHydtase"/>
</dbReference>
<sequence length="303" mass="34167">MTKVLITGGSGYLGQRFTRFLLLSGVDVLFTSRQRLKSHSLNLGYPKNESDYLRLFSNHSFDCLIHLAGLDELKCAESPSDAIKTNVLYTYELLQAASMRNIPRIVYFSTVHVYDSPLRGFYDENTPTFPTHPYGYSKRSAEDIVNSIRKQTGANCTIFRLSNAIGAPVSSDMGRWSLVANDLCLQAIRNKNMVLKSPGSQRDFIPIDDIELTLLKVLKDEAALNGTYNLCSSTSFSILELANLIQNECEKHIGFRPSITTNDIQKDQFTLQLSNRKLELSGHSLKKDFRKSIRETLEFCSQV</sequence>
<keyword evidence="3" id="KW-1185">Reference proteome</keyword>
<organism evidence="2 3">
    <name type="scientific">Pseudobacteriovorax antillogorgiicola</name>
    <dbReference type="NCBI Taxonomy" id="1513793"/>
    <lineage>
        <taxon>Bacteria</taxon>
        <taxon>Pseudomonadati</taxon>
        <taxon>Bdellovibrionota</taxon>
        <taxon>Oligoflexia</taxon>
        <taxon>Oligoflexales</taxon>
        <taxon>Pseudobacteriovoracaceae</taxon>
        <taxon>Pseudobacteriovorax</taxon>
    </lineage>
</organism>
<dbReference type="AlphaFoldDB" id="A0A1Y6CSR4"/>
<dbReference type="Proteomes" id="UP000192907">
    <property type="component" value="Unassembled WGS sequence"/>
</dbReference>
<reference evidence="3" key="1">
    <citation type="submission" date="2017-04" db="EMBL/GenBank/DDBJ databases">
        <authorList>
            <person name="Varghese N."/>
            <person name="Submissions S."/>
        </authorList>
    </citation>
    <scope>NUCLEOTIDE SEQUENCE [LARGE SCALE GENOMIC DNA]</scope>
    <source>
        <strain evidence="3">RKEM611</strain>
    </source>
</reference>
<dbReference type="OrthoDB" id="5288828at2"/>
<name>A0A1Y6CSR4_9BACT</name>
<dbReference type="InterPro" id="IPR036291">
    <property type="entry name" value="NAD(P)-bd_dom_sf"/>
</dbReference>
<dbReference type="Gene3D" id="3.40.50.720">
    <property type="entry name" value="NAD(P)-binding Rossmann-like Domain"/>
    <property type="match status" value="1"/>
</dbReference>
<evidence type="ECO:0000259" key="1">
    <source>
        <dbReference type="Pfam" id="PF01370"/>
    </source>
</evidence>
<dbReference type="SUPFAM" id="SSF51735">
    <property type="entry name" value="NAD(P)-binding Rossmann-fold domains"/>
    <property type="match status" value="1"/>
</dbReference>
<proteinExistence type="predicted"/>
<dbReference type="RefSeq" id="WP_132324790.1">
    <property type="nucleotide sequence ID" value="NZ_FWZT01000029.1"/>
</dbReference>
<protein>
    <submittedName>
        <fullName evidence="2">UDP-glucose 4-epimerase</fullName>
    </submittedName>
</protein>
<dbReference type="STRING" id="1513793.SAMN06296036_12926"/>
<dbReference type="PANTHER" id="PTHR43245:SF23">
    <property type="entry name" value="NAD(P)-BINDING DOMAIN-CONTAINING PROTEIN"/>
    <property type="match status" value="1"/>
</dbReference>
<dbReference type="InterPro" id="IPR050177">
    <property type="entry name" value="Lipid_A_modif_metabolic_enz"/>
</dbReference>
<evidence type="ECO:0000313" key="2">
    <source>
        <dbReference type="EMBL" id="SMF75418.1"/>
    </source>
</evidence>
<feature type="domain" description="NAD-dependent epimerase/dehydratase" evidence="1">
    <location>
        <begin position="4"/>
        <end position="230"/>
    </location>
</feature>
<dbReference type="PANTHER" id="PTHR43245">
    <property type="entry name" value="BIFUNCTIONAL POLYMYXIN RESISTANCE PROTEIN ARNA"/>
    <property type="match status" value="1"/>
</dbReference>
<gene>
    <name evidence="2" type="ORF">SAMN06296036_12926</name>
</gene>
<dbReference type="Pfam" id="PF01370">
    <property type="entry name" value="Epimerase"/>
    <property type="match status" value="1"/>
</dbReference>
<accession>A0A1Y6CSR4</accession>
<dbReference type="EMBL" id="FWZT01000029">
    <property type="protein sequence ID" value="SMF75418.1"/>
    <property type="molecule type" value="Genomic_DNA"/>
</dbReference>
<dbReference type="CDD" id="cd08946">
    <property type="entry name" value="SDR_e"/>
    <property type="match status" value="1"/>
</dbReference>
<evidence type="ECO:0000313" key="3">
    <source>
        <dbReference type="Proteomes" id="UP000192907"/>
    </source>
</evidence>